<dbReference type="InterPro" id="IPR025282">
    <property type="entry name" value="DUF4214"/>
</dbReference>
<evidence type="ECO:0000313" key="2">
    <source>
        <dbReference type="EMBL" id="KFE43820.1"/>
    </source>
</evidence>
<dbReference type="Gene3D" id="1.10.3130.20">
    <property type="entry name" value="Phycobilisome linker domain"/>
    <property type="match status" value="1"/>
</dbReference>
<feature type="domain" description="DUF4214" evidence="1">
    <location>
        <begin position="340"/>
        <end position="384"/>
    </location>
</feature>
<dbReference type="RefSeq" id="WP_047579811.1">
    <property type="nucleotide sequence ID" value="NZ_JPQT01000183.1"/>
</dbReference>
<evidence type="ECO:0000313" key="3">
    <source>
        <dbReference type="Proteomes" id="UP000028643"/>
    </source>
</evidence>
<dbReference type="Proteomes" id="UP000028643">
    <property type="component" value="Unassembled WGS sequence"/>
</dbReference>
<proteinExistence type="predicted"/>
<gene>
    <name evidence="2" type="ORF">IV02_30625</name>
</gene>
<dbReference type="AlphaFoldDB" id="A0A085UKV7"/>
<accession>A0A085UKV7</accession>
<feature type="domain" description="DUF4214" evidence="1">
    <location>
        <begin position="278"/>
        <end position="326"/>
    </location>
</feature>
<comment type="caution">
    <text evidence="2">The sequence shown here is derived from an EMBL/GenBank/DDBJ whole genome shotgun (WGS) entry which is preliminary data.</text>
</comment>
<protein>
    <recommendedName>
        <fullName evidence="1">DUF4214 domain-containing protein</fullName>
    </recommendedName>
</protein>
<name>A0A085UKV7_PSESX</name>
<dbReference type="InterPro" id="IPR038255">
    <property type="entry name" value="PBS_linker_sf"/>
</dbReference>
<dbReference type="Pfam" id="PF13946">
    <property type="entry name" value="DUF4214"/>
    <property type="match status" value="2"/>
</dbReference>
<dbReference type="EMBL" id="JPQT01000183">
    <property type="protein sequence ID" value="KFE43820.1"/>
    <property type="molecule type" value="Genomic_DNA"/>
</dbReference>
<organism evidence="2 3">
    <name type="scientific">Pseudomonas syringae</name>
    <dbReference type="NCBI Taxonomy" id="317"/>
    <lineage>
        <taxon>Bacteria</taxon>
        <taxon>Pseudomonadati</taxon>
        <taxon>Pseudomonadota</taxon>
        <taxon>Gammaproteobacteria</taxon>
        <taxon>Pseudomonadales</taxon>
        <taxon>Pseudomonadaceae</taxon>
        <taxon>Pseudomonas</taxon>
    </lineage>
</organism>
<evidence type="ECO:0000259" key="1">
    <source>
        <dbReference type="Pfam" id="PF13946"/>
    </source>
</evidence>
<reference evidence="2 3" key="1">
    <citation type="submission" date="2014-07" db="EMBL/GenBank/DDBJ databases">
        <title>Draft Genome Sequences of Environmental Pseudomonas syringae strains.</title>
        <authorList>
            <person name="Baltrus D.A."/>
            <person name="Berge O."/>
            <person name="Morris C."/>
        </authorList>
    </citation>
    <scope>NUCLEOTIDE SEQUENCE [LARGE SCALE GENOMIC DNA]</scope>
    <source>
        <strain evidence="2 3">CEB003</strain>
    </source>
</reference>
<sequence length="397" mass="42129">MADGTTLEDGVWVTRSTEPLANGEFALRVSVPVVTASRVDTYGDPTSANIQLGKNYVGLPIGFGVVSITGDAKPLSASAAAIKAAVDAVPIIHSKAENAYISTYTQKYLNTLSATDSVQVQTITPITDAFAPVDRLSIGSTSYHDAQVIDASLMAVGSTVLSYAQFIIVLGTASVDMAINNHFVIGDDASQVFGDASRGGTVYAGGGNDTLISGLGFARIDTLFHGGKGYDVLDVGSGRIEQHAGYVLVTGGHQITMKLINVEQIKLIDQIIEITATTAQKAIATLYQNILGRQADLDGFGYWDNQVKAGQSLGQVAITMTRSTESGNTLFNGQTSHDLDTLYNVILHRATDPVGKAYWSAQIDQGHQTLEQVAQGFVTSNELVGAYLQQNQWDFLV</sequence>
<dbReference type="PATRIC" id="fig|317.174.peg.6242"/>